<gene>
    <name evidence="1" type="ORF">BVC80_8879g37</name>
</gene>
<reference evidence="1 2" key="1">
    <citation type="journal article" date="2017" name="Mol. Plant">
        <title>The Genome of Medicinal Plant Macleaya cordata Provides New Insights into Benzylisoquinoline Alkaloids Metabolism.</title>
        <authorList>
            <person name="Liu X."/>
            <person name="Liu Y."/>
            <person name="Huang P."/>
            <person name="Ma Y."/>
            <person name="Qing Z."/>
            <person name="Tang Q."/>
            <person name="Cao H."/>
            <person name="Cheng P."/>
            <person name="Zheng Y."/>
            <person name="Yuan Z."/>
            <person name="Zhou Y."/>
            <person name="Liu J."/>
            <person name="Tang Z."/>
            <person name="Zhuo Y."/>
            <person name="Zhang Y."/>
            <person name="Yu L."/>
            <person name="Huang J."/>
            <person name="Yang P."/>
            <person name="Peng Q."/>
            <person name="Zhang J."/>
            <person name="Jiang W."/>
            <person name="Zhang Z."/>
            <person name="Lin K."/>
            <person name="Ro D.K."/>
            <person name="Chen X."/>
            <person name="Xiong X."/>
            <person name="Shang Y."/>
            <person name="Huang S."/>
            <person name="Zeng J."/>
        </authorList>
    </citation>
    <scope>NUCLEOTIDE SEQUENCE [LARGE SCALE GENOMIC DNA]</scope>
    <source>
        <strain evidence="2">cv. BLH2017</strain>
        <tissue evidence="1">Root</tissue>
    </source>
</reference>
<evidence type="ECO:0000313" key="1">
    <source>
        <dbReference type="EMBL" id="OVA10893.1"/>
    </source>
</evidence>
<keyword evidence="2" id="KW-1185">Reference proteome</keyword>
<name>A0A200QK52_MACCD</name>
<dbReference type="GO" id="GO:0048364">
    <property type="term" value="P:root development"/>
    <property type="evidence" value="ECO:0007669"/>
    <property type="project" value="InterPro"/>
</dbReference>
<dbReference type="AlphaFoldDB" id="A0A200QK52"/>
<dbReference type="OrthoDB" id="1701699at2759"/>
<protein>
    <submittedName>
        <fullName evidence="1">Uncharacterized protein</fullName>
    </submittedName>
</protein>
<dbReference type="STRING" id="56857.A0A200QK52"/>
<dbReference type="EMBL" id="MVGT01001783">
    <property type="protein sequence ID" value="OVA10893.1"/>
    <property type="molecule type" value="Genomic_DNA"/>
</dbReference>
<dbReference type="InterPro" id="IPR004320">
    <property type="entry name" value="BPS1_pln"/>
</dbReference>
<sequence length="263" mass="29404">MAAKIAFHARSISLPIRSHPLTLAVEEQLCRLRSSELATSSSSISHNLTGLKDLYECVEDFFQLESTHQAKSVEGVLDGSLMLLDVCSAARDVLSQMKQCVQDLQSSIRRRRGDEDLVNEICAYMTSRKKVSKVIRKCLADLKRMDNKNTDVSVLREVEATTLAVLESLMSFVSGPKQSTWSLVSKLIPTKRVAHEGDEETSEVMKVDIALKALISRKKIEVNNVQKPLEALEMSLQDLEDGVESVFRCLIKNRVSLLNILNQ</sequence>
<dbReference type="Proteomes" id="UP000195402">
    <property type="component" value="Unassembled WGS sequence"/>
</dbReference>
<comment type="caution">
    <text evidence="1">The sequence shown here is derived from an EMBL/GenBank/DDBJ whole genome shotgun (WGS) entry which is preliminary data.</text>
</comment>
<organism evidence="1 2">
    <name type="scientific">Macleaya cordata</name>
    <name type="common">Five-seeded plume-poppy</name>
    <name type="synonym">Bocconia cordata</name>
    <dbReference type="NCBI Taxonomy" id="56857"/>
    <lineage>
        <taxon>Eukaryota</taxon>
        <taxon>Viridiplantae</taxon>
        <taxon>Streptophyta</taxon>
        <taxon>Embryophyta</taxon>
        <taxon>Tracheophyta</taxon>
        <taxon>Spermatophyta</taxon>
        <taxon>Magnoliopsida</taxon>
        <taxon>Ranunculales</taxon>
        <taxon>Papaveraceae</taxon>
        <taxon>Papaveroideae</taxon>
        <taxon>Macleaya</taxon>
    </lineage>
</organism>
<dbReference type="InParanoid" id="A0A200QK52"/>
<evidence type="ECO:0000313" key="2">
    <source>
        <dbReference type="Proteomes" id="UP000195402"/>
    </source>
</evidence>
<dbReference type="GO" id="GO:0048367">
    <property type="term" value="P:shoot system development"/>
    <property type="evidence" value="ECO:0007669"/>
    <property type="project" value="InterPro"/>
</dbReference>
<accession>A0A200QK52</accession>
<dbReference type="Pfam" id="PF03087">
    <property type="entry name" value="BPS1"/>
    <property type="match status" value="1"/>
</dbReference>
<proteinExistence type="predicted"/>
<dbReference type="PANTHER" id="PTHR33070:SF120">
    <property type="entry name" value="EXPRESSED PROTEIN"/>
    <property type="match status" value="1"/>
</dbReference>
<dbReference type="OMA" id="PLFQQCE"/>
<dbReference type="PANTHER" id="PTHR33070">
    <property type="entry name" value="OS06G0725500 PROTEIN"/>
    <property type="match status" value="1"/>
</dbReference>